<gene>
    <name evidence="4" type="ORF">MN116_002358</name>
</gene>
<protein>
    <recommendedName>
        <fullName evidence="3">Schwannomin interacting protein 1 C-terminal domain-containing protein</fullName>
    </recommendedName>
</protein>
<evidence type="ECO:0000256" key="2">
    <source>
        <dbReference type="SAM" id="MobiDB-lite"/>
    </source>
</evidence>
<feature type="region of interest" description="Disordered" evidence="2">
    <location>
        <begin position="26"/>
        <end position="46"/>
    </location>
</feature>
<dbReference type="Pfam" id="PF10148">
    <property type="entry name" value="SCHIP-1_C"/>
    <property type="match status" value="1"/>
</dbReference>
<proteinExistence type="predicted"/>
<evidence type="ECO:0000313" key="5">
    <source>
        <dbReference type="Proteomes" id="UP001292079"/>
    </source>
</evidence>
<feature type="domain" description="Schwannomin interacting protein 1 C-terminal" evidence="3">
    <location>
        <begin position="416"/>
        <end position="599"/>
    </location>
</feature>
<accession>A0AAE2D8S1</accession>
<dbReference type="InterPro" id="IPR015649">
    <property type="entry name" value="SCHIP_1_C"/>
</dbReference>
<evidence type="ECO:0000313" key="4">
    <source>
        <dbReference type="EMBL" id="KAK4475287.1"/>
    </source>
</evidence>
<evidence type="ECO:0000256" key="1">
    <source>
        <dbReference type="ARBA" id="ARBA00023054"/>
    </source>
</evidence>
<name>A0AAE2D8S1_SCHME</name>
<organism evidence="4 5">
    <name type="scientific">Schistosoma mekongi</name>
    <name type="common">Parasitic worm</name>
    <dbReference type="NCBI Taxonomy" id="38744"/>
    <lineage>
        <taxon>Eukaryota</taxon>
        <taxon>Metazoa</taxon>
        <taxon>Spiralia</taxon>
        <taxon>Lophotrochozoa</taxon>
        <taxon>Platyhelminthes</taxon>
        <taxon>Trematoda</taxon>
        <taxon>Digenea</taxon>
        <taxon>Strigeidida</taxon>
        <taxon>Schistosomatoidea</taxon>
        <taxon>Schistosomatidae</taxon>
        <taxon>Schistosoma</taxon>
    </lineage>
</organism>
<keyword evidence="1" id="KW-0175">Coiled coil</keyword>
<dbReference type="AlphaFoldDB" id="A0AAE2D8S1"/>
<dbReference type="InterPro" id="IPR039045">
    <property type="entry name" value="SCHIP_1"/>
</dbReference>
<dbReference type="GO" id="GO:0030054">
    <property type="term" value="C:cell junction"/>
    <property type="evidence" value="ECO:0007669"/>
    <property type="project" value="TreeGrafter"/>
</dbReference>
<dbReference type="EMBL" id="JALJAT010000001">
    <property type="protein sequence ID" value="KAK4475287.1"/>
    <property type="molecule type" value="Genomic_DNA"/>
</dbReference>
<reference evidence="4" key="1">
    <citation type="submission" date="2022-04" db="EMBL/GenBank/DDBJ databases">
        <authorList>
            <person name="Xu L."/>
            <person name="Lv Z."/>
        </authorList>
    </citation>
    <scope>NUCLEOTIDE SEQUENCE</scope>
    <source>
        <strain evidence="4">LV_2022a</strain>
    </source>
</reference>
<dbReference type="GO" id="GO:0035332">
    <property type="term" value="P:positive regulation of hippo signaling"/>
    <property type="evidence" value="ECO:0007669"/>
    <property type="project" value="TreeGrafter"/>
</dbReference>
<comment type="caution">
    <text evidence="4">The sequence shown here is derived from an EMBL/GenBank/DDBJ whole genome shotgun (WGS) entry which is preliminary data.</text>
</comment>
<keyword evidence="5" id="KW-1185">Reference proteome</keyword>
<dbReference type="PANTHER" id="PTHR13103">
    <property type="entry name" value="SCHWANNOMIN INTERACTING PROTEIN 1"/>
    <property type="match status" value="1"/>
</dbReference>
<sequence length="665" mass="75768">MLETTSVVFLKTELSMVDSDGIELFKSSSPTKSRSTEKNKHRSSTFGKDLDSVDQLITSSLASSGYWEDCDSLVTSEYDVFGLNWATYHQNDRIKCNKLKHRPLPDRTNQSSLVRTHSFHEKQKDNINKHSSEHYTLEHYSDSILNTYCNDIQHVMSPRNNTDNGVPNDSLDVANLIEPDLVSCEKSQSSVYNSQSFQEVLNLSQNPDKINSKHLDGWGDSSDEEVVDGAEPKTKFEAALRRAEENNQKRLALIASKKFPTSGKVMPEWGSPIQIRTSVNGGRYTECCVSLDIPLSNATSPEISRPSDLCREVEEWLQSRPSWIDQKHQKNNPALQICFLNTSEQNLFSSMEAITTESQLNHTTNGIKQNDTEDDLFPTITSHNTDDTVNIINSVNDNKIDQNNSNEDYDLQQPALNSSIFYMNQTNEEVNRMSSSISGRSSLLLAFESSVNLISLLDEINTYYERLLDQCRQDCYNARSVVYLEELIKNHKRFQTETQIAIMQVPKISAMQAEVERMKIPPITPSVATMLRIDLKKFHINKNELIKFSTSQLEVIMNDMHSRIEGLNESLMLSLVERDELHLEQGGKLVALDDIKSWIKELSIRSSIPQVRRQLFLNLPNSLSNNLFSDGLFHKQQTNHHVMPRKSQWMTSLFGRVSQRQALSL</sequence>
<dbReference type="GO" id="GO:0005886">
    <property type="term" value="C:plasma membrane"/>
    <property type="evidence" value="ECO:0007669"/>
    <property type="project" value="TreeGrafter"/>
</dbReference>
<reference evidence="4" key="2">
    <citation type="journal article" date="2023" name="Infect Dis Poverty">
        <title>Chromosome-scale genome of the human blood fluke Schistosoma mekongi and its implications for public health.</title>
        <authorList>
            <person name="Zhou M."/>
            <person name="Xu L."/>
            <person name="Xu D."/>
            <person name="Chen W."/>
            <person name="Khan J."/>
            <person name="Hu Y."/>
            <person name="Huang H."/>
            <person name="Wei H."/>
            <person name="Zhang Y."/>
            <person name="Chusongsang P."/>
            <person name="Tanasarnprasert K."/>
            <person name="Hu X."/>
            <person name="Limpanont Y."/>
            <person name="Lv Z."/>
        </authorList>
    </citation>
    <scope>NUCLEOTIDE SEQUENCE</scope>
    <source>
        <strain evidence="4">LV_2022a</strain>
    </source>
</reference>
<evidence type="ECO:0000259" key="3">
    <source>
        <dbReference type="Pfam" id="PF10148"/>
    </source>
</evidence>
<dbReference type="PANTHER" id="PTHR13103:SF2">
    <property type="entry name" value="IQCJ-SCHIP1 READTHROUGH TRANSCRIPT PROTEIN-RELATED"/>
    <property type="match status" value="1"/>
</dbReference>
<dbReference type="Proteomes" id="UP001292079">
    <property type="component" value="Unassembled WGS sequence"/>
</dbReference>